<dbReference type="Gene3D" id="3.20.20.450">
    <property type="entry name" value="EAL domain"/>
    <property type="match status" value="1"/>
</dbReference>
<reference evidence="3 4" key="1">
    <citation type="submission" date="2019-12" db="EMBL/GenBank/DDBJ databases">
        <title>Nitratireductor arenosus sp. nov., Isolated from sea sand, Jeju island, South Korea.</title>
        <authorList>
            <person name="Kim W."/>
        </authorList>
    </citation>
    <scope>NUCLEOTIDE SEQUENCE [LARGE SCALE GENOMIC DNA]</scope>
    <source>
        <strain evidence="3 4">CAU 1489</strain>
    </source>
</reference>
<dbReference type="RefSeq" id="WP_343040391.1">
    <property type="nucleotide sequence ID" value="NZ_WPHG01000002.1"/>
</dbReference>
<feature type="region of interest" description="Disordered" evidence="1">
    <location>
        <begin position="260"/>
        <end position="308"/>
    </location>
</feature>
<dbReference type="EMBL" id="WPHG01000002">
    <property type="protein sequence ID" value="MVA97026.1"/>
    <property type="molecule type" value="Genomic_DNA"/>
</dbReference>
<dbReference type="SUPFAM" id="SSF141868">
    <property type="entry name" value="EAL domain-like"/>
    <property type="match status" value="1"/>
</dbReference>
<sequence length="308" mass="33787">MSRSTGLAHIIRQDDGTSTGVWGVYTIKSAFQPVFAFGEGKLAITAFEGLVRPFRDGAGLSPYAFFRSIPPVDRFHVETLMRTLHLLNAAACLDPKMSIFVNFDPSLFTDAEIVDVAIRDMRLVLHEAGMHPGRIVCEVTEQKSASTGALRRFVDALRASGFKIAVDDYGADDSDIQRIDELKPDIVKFDAQWITRLMDSGAGFGLLKVMVSRFAERGIKTVFEGIEETWQLELAEETGASMVQGFALARPELAPTSFSIFSRGEEPTGQGGSWSGPGTVRMASDDRPEGKHHQSPPRRTFGRRQSGG</sequence>
<feature type="domain" description="EAL" evidence="2">
    <location>
        <begin position="10"/>
        <end position="265"/>
    </location>
</feature>
<feature type="compositionally biased region" description="Basic residues" evidence="1">
    <location>
        <begin position="293"/>
        <end position="302"/>
    </location>
</feature>
<proteinExistence type="predicted"/>
<dbReference type="InterPro" id="IPR035919">
    <property type="entry name" value="EAL_sf"/>
</dbReference>
<dbReference type="PANTHER" id="PTHR33121">
    <property type="entry name" value="CYCLIC DI-GMP PHOSPHODIESTERASE PDEF"/>
    <property type="match status" value="1"/>
</dbReference>
<keyword evidence="4" id="KW-1185">Reference proteome</keyword>
<dbReference type="InterPro" id="IPR050706">
    <property type="entry name" value="Cyclic-di-GMP_PDE-like"/>
</dbReference>
<dbReference type="SMART" id="SM00052">
    <property type="entry name" value="EAL"/>
    <property type="match status" value="1"/>
</dbReference>
<organism evidence="3 4">
    <name type="scientific">Nitratireductor arenosus</name>
    <dbReference type="NCBI Taxonomy" id="2682096"/>
    <lineage>
        <taxon>Bacteria</taxon>
        <taxon>Pseudomonadati</taxon>
        <taxon>Pseudomonadota</taxon>
        <taxon>Alphaproteobacteria</taxon>
        <taxon>Hyphomicrobiales</taxon>
        <taxon>Phyllobacteriaceae</taxon>
        <taxon>Nitratireductor</taxon>
    </lineage>
</organism>
<dbReference type="GO" id="GO:0071111">
    <property type="term" value="F:cyclic-guanylate-specific phosphodiesterase activity"/>
    <property type="evidence" value="ECO:0007669"/>
    <property type="project" value="InterPro"/>
</dbReference>
<dbReference type="CDD" id="cd01948">
    <property type="entry name" value="EAL"/>
    <property type="match status" value="1"/>
</dbReference>
<dbReference type="PROSITE" id="PS50883">
    <property type="entry name" value="EAL"/>
    <property type="match status" value="1"/>
</dbReference>
<accession>A0A844QAE4</accession>
<feature type="compositionally biased region" description="Basic and acidic residues" evidence="1">
    <location>
        <begin position="283"/>
        <end position="292"/>
    </location>
</feature>
<dbReference type="AlphaFoldDB" id="A0A844QAE4"/>
<evidence type="ECO:0000256" key="1">
    <source>
        <dbReference type="SAM" id="MobiDB-lite"/>
    </source>
</evidence>
<evidence type="ECO:0000313" key="3">
    <source>
        <dbReference type="EMBL" id="MVA97026.1"/>
    </source>
</evidence>
<comment type="caution">
    <text evidence="3">The sequence shown here is derived from an EMBL/GenBank/DDBJ whole genome shotgun (WGS) entry which is preliminary data.</text>
</comment>
<protein>
    <submittedName>
        <fullName evidence="3">EAL domain-containing protein</fullName>
    </submittedName>
</protein>
<gene>
    <name evidence="3" type="ORF">GN330_07165</name>
</gene>
<dbReference type="InterPro" id="IPR001633">
    <property type="entry name" value="EAL_dom"/>
</dbReference>
<name>A0A844QAE4_9HYPH</name>
<dbReference type="Proteomes" id="UP000463224">
    <property type="component" value="Unassembled WGS sequence"/>
</dbReference>
<dbReference type="Pfam" id="PF00563">
    <property type="entry name" value="EAL"/>
    <property type="match status" value="1"/>
</dbReference>
<dbReference type="PANTHER" id="PTHR33121:SF76">
    <property type="entry name" value="SIGNALING PROTEIN"/>
    <property type="match status" value="1"/>
</dbReference>
<evidence type="ECO:0000259" key="2">
    <source>
        <dbReference type="PROSITE" id="PS50883"/>
    </source>
</evidence>
<evidence type="ECO:0000313" key="4">
    <source>
        <dbReference type="Proteomes" id="UP000463224"/>
    </source>
</evidence>